<keyword evidence="4" id="KW-1185">Reference proteome</keyword>
<feature type="compositionally biased region" description="Low complexity" evidence="2">
    <location>
        <begin position="1372"/>
        <end position="1388"/>
    </location>
</feature>
<evidence type="ECO:0000256" key="2">
    <source>
        <dbReference type="SAM" id="MobiDB-lite"/>
    </source>
</evidence>
<feature type="region of interest" description="Disordered" evidence="2">
    <location>
        <begin position="1285"/>
        <end position="1404"/>
    </location>
</feature>
<evidence type="ECO:0000313" key="4">
    <source>
        <dbReference type="Proteomes" id="UP001190700"/>
    </source>
</evidence>
<comment type="caution">
    <text evidence="3">The sequence shown here is derived from an EMBL/GenBank/DDBJ whole genome shotgun (WGS) entry which is preliminary data.</text>
</comment>
<gene>
    <name evidence="3" type="ORF">CYMTET_16396</name>
</gene>
<feature type="compositionally biased region" description="Low complexity" evidence="2">
    <location>
        <begin position="1336"/>
        <end position="1345"/>
    </location>
</feature>
<feature type="region of interest" description="Disordered" evidence="2">
    <location>
        <begin position="17"/>
        <end position="41"/>
    </location>
</feature>
<dbReference type="Proteomes" id="UP001190700">
    <property type="component" value="Unassembled WGS sequence"/>
</dbReference>
<feature type="non-terminal residue" evidence="3">
    <location>
        <position position="1404"/>
    </location>
</feature>
<protein>
    <submittedName>
        <fullName evidence="3">Uncharacterized protein</fullName>
    </submittedName>
</protein>
<feature type="region of interest" description="Disordered" evidence="2">
    <location>
        <begin position="1133"/>
        <end position="1183"/>
    </location>
</feature>
<feature type="coiled-coil region" evidence="1">
    <location>
        <begin position="195"/>
        <end position="236"/>
    </location>
</feature>
<organism evidence="3 4">
    <name type="scientific">Cymbomonas tetramitiformis</name>
    <dbReference type="NCBI Taxonomy" id="36881"/>
    <lineage>
        <taxon>Eukaryota</taxon>
        <taxon>Viridiplantae</taxon>
        <taxon>Chlorophyta</taxon>
        <taxon>Pyramimonadophyceae</taxon>
        <taxon>Pyramimonadales</taxon>
        <taxon>Pyramimonadaceae</taxon>
        <taxon>Cymbomonas</taxon>
    </lineage>
</organism>
<proteinExistence type="predicted"/>
<feature type="region of interest" description="Disordered" evidence="2">
    <location>
        <begin position="646"/>
        <end position="672"/>
    </location>
</feature>
<dbReference type="EMBL" id="LGRX02007199">
    <property type="protein sequence ID" value="KAK3275477.1"/>
    <property type="molecule type" value="Genomic_DNA"/>
</dbReference>
<feature type="compositionally biased region" description="Polar residues" evidence="2">
    <location>
        <begin position="648"/>
        <end position="659"/>
    </location>
</feature>
<evidence type="ECO:0000313" key="3">
    <source>
        <dbReference type="EMBL" id="KAK3275477.1"/>
    </source>
</evidence>
<feature type="region of interest" description="Disordered" evidence="2">
    <location>
        <begin position="138"/>
        <end position="170"/>
    </location>
</feature>
<evidence type="ECO:0000256" key="1">
    <source>
        <dbReference type="SAM" id="Coils"/>
    </source>
</evidence>
<accession>A0AAE0L873</accession>
<reference evidence="3 4" key="1">
    <citation type="journal article" date="2015" name="Genome Biol. Evol.">
        <title>Comparative Genomics of a Bacterivorous Green Alga Reveals Evolutionary Causalities and Consequences of Phago-Mixotrophic Mode of Nutrition.</title>
        <authorList>
            <person name="Burns J.A."/>
            <person name="Paasch A."/>
            <person name="Narechania A."/>
            <person name="Kim E."/>
        </authorList>
    </citation>
    <scope>NUCLEOTIDE SEQUENCE [LARGE SCALE GENOMIC DNA]</scope>
    <source>
        <strain evidence="3 4">PLY_AMNH</strain>
    </source>
</reference>
<feature type="compositionally biased region" description="Basic and acidic residues" evidence="2">
    <location>
        <begin position="1133"/>
        <end position="1167"/>
    </location>
</feature>
<sequence length="1404" mass="152734">MSTIHVYKTAERALERLRKGSNDTTKPNVAPPARPVQESRPTRSVVRSVVALEQGLPSFDVQAEAEYMQLAIHATQLQDKIDSVTQDFRLLSASFETQTVQLQHLESKITSSFQDKFAWSGGPLVALKRARDRINKLEEKIAPSGQQGTPQTRRRDNLLTPTSSGRQSRPDALFLEGIIEKHCVGVPPDKFFDNIEAKLDRSDVLDEKVAELRAKRARLSREVDQLKNNKAEGALKDSIREHASVQSLTTTVSRLEVEVKPLSAQRDLQAMEDILVAQEGYRQTLSDIMNDPGENEDVEEDESSMKIIPTMEVAGGRKQYTTDRIVEYQRIIHDFKLKGGRISKLFHRVLQFLTGCSENEAQRIARLPQSTQQYEHTQIMGAAKTYELSVARDTTLPFFATECDEVSITRSKFMLNFVMYKTDGCHVVKNGESAMLSEFGSGVNMASGKLVYNMLEGELFRLARVDKPSFEFRDLMRYYHPEVADVYRTMPAEIKHRINILTKIAKVFSTCRLEIQDICWQMNLVYGKGVWKGDRQPMLDHLREIWAATNDVRLEVWTTLFAKMHNLGKDLYENLSVNKGFNPVYARREAGQFLAALLSFDIDFHKIFEAELETMTSSCAIAVASGQVRQMMEMTVKALADLKKDQASKQTHQVGSGPSTEDHTAEDEDEDMLSPELAEDIAVDIVEDPAAQITEAELCGEEDRNDEILPLNGRSASAVDVGGAPGHAAAPVEASSPFAAGATDVGGAVAEATEATDVGGAPGHAAAPVEASSASAAGATDVGGAVAEATDVLRRGGASSASAAGAADVGGAVAEATDVGGALGHAAAPVEASSASGVEATHVAGVQEHVAAPVEGSSDSAADAGGSRQAKTTIMKGFLQRALANGEEIDAERLLNLLCQDFRTGIRSFHSYMKGRYEMYLGMPLRLFSYFDPVDGVLNLLEDFIRFGFHSAQAGGCASHFCEIGCTVCRFVGGKGVFVSRVLSRQEYLVEGGYLLGFWDNPHHQADIKAITQNPSTVKNIEYADLPQGIANLGPTLLGFYDTYLSFATSESMFTERKGGEAKRLGVTGNVTSLRTRFAFINEQRGTLSNELRTAISKKRSEAKRRAEEAAFKERELARGQEEKRLEARELAEKQARKEVERVERERLKEEERVAAAQRKEEREKKKLQSSLEKQQRNATALRQKAIQKKKKALKALKKEDCLEALRARGFTHMTMSTKVSDLREALLPFFDNLFPSPTTTGAPMPTPRDQPELAAHLAAHAPASQLPGDQPETAANLAAHAPAAELPTDPPEPAVPVTGHAPAAELPTDPPEPAVLVTAHAPAAELPTDPPEPAAPMTADAPAAKLSTDPPEPAAPVTGNAPVAKLPSDPTEPATHLAAHAPAAELPSDPTKQAPKPAAPLSA</sequence>
<name>A0AAE0L873_9CHLO</name>
<keyword evidence="1" id="KW-0175">Coiled coil</keyword>